<dbReference type="Proteomes" id="UP000307968">
    <property type="component" value="Chromosome"/>
</dbReference>
<dbReference type="Pfam" id="PF07256">
    <property type="entry name" value="DUF1435"/>
    <property type="match status" value="1"/>
</dbReference>
<dbReference type="EMBL" id="LR590463">
    <property type="protein sequence ID" value="VTP60272.1"/>
    <property type="molecule type" value="Genomic_DNA"/>
</dbReference>
<evidence type="ECO:0000313" key="2">
    <source>
        <dbReference type="Proteomes" id="UP000307968"/>
    </source>
</evidence>
<organism evidence="1 2">
    <name type="scientific">Serratia rubidaea</name>
    <name type="common">Serratia marinorubra</name>
    <dbReference type="NCBI Taxonomy" id="61652"/>
    <lineage>
        <taxon>Bacteria</taxon>
        <taxon>Pseudomonadati</taxon>
        <taxon>Pseudomonadota</taxon>
        <taxon>Gammaproteobacteria</taxon>
        <taxon>Enterobacterales</taxon>
        <taxon>Yersiniaceae</taxon>
        <taxon>Serratia</taxon>
    </lineage>
</organism>
<reference evidence="1 2" key="1">
    <citation type="submission" date="2019-05" db="EMBL/GenBank/DDBJ databases">
        <authorList>
            <consortium name="Pathogen Informatics"/>
        </authorList>
    </citation>
    <scope>NUCLEOTIDE SEQUENCE [LARGE SCALE GENOMIC DNA]</scope>
    <source>
        <strain evidence="1 2">NCTC12971</strain>
    </source>
</reference>
<gene>
    <name evidence="1" type="ORF">NCTC12971_00735</name>
</gene>
<dbReference type="AlphaFoldDB" id="A0A4U9H9J0"/>
<protein>
    <submittedName>
        <fullName evidence="1">Protein of uncharacterized function (DUF1435)</fullName>
    </submittedName>
</protein>
<name>A0A4U9H9J0_SERRU</name>
<sequence>MIAAMITACGLWGVTWCLGERLSSAWGVLLPCALLPLLAMVNLDMVQLRRPDRHRHAGDDGDAV</sequence>
<proteinExistence type="predicted"/>
<accession>A0A4U9H9J0</accession>
<evidence type="ECO:0000313" key="1">
    <source>
        <dbReference type="EMBL" id="VTP60272.1"/>
    </source>
</evidence>
<dbReference type="InterPro" id="IPR009885">
    <property type="entry name" value="DUF1435"/>
</dbReference>